<comment type="caution">
    <text evidence="9">The sequence shown here is derived from an EMBL/GenBank/DDBJ whole genome shotgun (WGS) entry which is preliminary data.</text>
</comment>
<keyword evidence="6 7" id="KW-0472">Membrane</keyword>
<evidence type="ECO:0000256" key="6">
    <source>
        <dbReference type="ARBA" id="ARBA00023136"/>
    </source>
</evidence>
<dbReference type="GO" id="GO:0016020">
    <property type="term" value="C:membrane"/>
    <property type="evidence" value="ECO:0007669"/>
    <property type="project" value="UniProtKB-SubCell"/>
</dbReference>
<sequence length="491" mass="54647">MSTEGKQTHSIVSKLEGNLLISKNTFPYFMIVAFEAGGPLRALILLLISPVLCLLEWLCFETIALQIMIFIALGGLKMAEIKAVAMSAMPRFYLDDIRASAYKVFSSCGGKKYVVTFMPKIMVEAFLQEYLNVDSVFGTELRFSGEYCLGLVAKPGVMVGAAQQGMCKHIKVGFGDVFAEHSIIFNSQEKYIVAVDDNTSPLSRDNYPKPLIFHDGRFVARPTVLNSLAVFMWLPLGIILAIMRLLIGRLLPYKLGILVAAATGMKIRAKLLPKRKTCETHVPYSRCTCESCDPGQYGKGTYTLYVCSHRTLIDPVILATALQRPVTAVTYSVSRISELLSPINTVRLRRDRAKDGETMRTLLKKGDLVVCPEGTTCREPYLLRFSPLFAEIADVIVPVAAEAKSTMFYGTTVRGYKCLDSFFFLMNPNPDYNLQFLEKLSGVRTSEKSSYELANFVQKLIGNALGFQCTNLTRKDKYKMLAGNDGRDTRS</sequence>
<evidence type="ECO:0000313" key="10">
    <source>
        <dbReference type="Proteomes" id="UP000554482"/>
    </source>
</evidence>
<reference evidence="9 10" key="1">
    <citation type="submission" date="2020-06" db="EMBL/GenBank/DDBJ databases">
        <title>Transcriptomic and genomic resources for Thalictrum thalictroides and T. hernandezii: Facilitating candidate gene discovery in an emerging model plant lineage.</title>
        <authorList>
            <person name="Arias T."/>
            <person name="Riano-Pachon D.M."/>
            <person name="Di Stilio V.S."/>
        </authorList>
    </citation>
    <scope>NUCLEOTIDE SEQUENCE [LARGE SCALE GENOMIC DNA]</scope>
    <source>
        <strain evidence="10">cv. WT478/WT964</strain>
        <tissue evidence="9">Leaves</tissue>
    </source>
</reference>
<dbReference type="InterPro" id="IPR056462">
    <property type="entry name" value="HAD_RAM2/GPAT1-8"/>
</dbReference>
<dbReference type="Pfam" id="PF23270">
    <property type="entry name" value="HAD_RAM2_N"/>
    <property type="match status" value="1"/>
</dbReference>
<evidence type="ECO:0000256" key="4">
    <source>
        <dbReference type="ARBA" id="ARBA00022692"/>
    </source>
</evidence>
<comment type="subcellular location">
    <subcellularLocation>
        <location evidence="1">Membrane</location>
        <topology evidence="1">Multi-pass membrane protein</topology>
    </subcellularLocation>
</comment>
<keyword evidence="5 7" id="KW-1133">Transmembrane helix</keyword>
<evidence type="ECO:0000256" key="5">
    <source>
        <dbReference type="ARBA" id="ARBA00022989"/>
    </source>
</evidence>
<accession>A0A7J6V0F5</accession>
<dbReference type="EMBL" id="JABWDY010040083">
    <property type="protein sequence ID" value="KAF5178416.1"/>
    <property type="molecule type" value="Genomic_DNA"/>
</dbReference>
<evidence type="ECO:0000259" key="8">
    <source>
        <dbReference type="SMART" id="SM00563"/>
    </source>
</evidence>
<keyword evidence="10" id="KW-1185">Reference proteome</keyword>
<dbReference type="OrthoDB" id="1854593at2759"/>
<evidence type="ECO:0000313" key="9">
    <source>
        <dbReference type="EMBL" id="KAF5178416.1"/>
    </source>
</evidence>
<dbReference type="SMART" id="SM00563">
    <property type="entry name" value="PlsC"/>
    <property type="match status" value="1"/>
</dbReference>
<keyword evidence="4 7" id="KW-0812">Transmembrane</keyword>
<dbReference type="PANTHER" id="PTHR15486:SF77">
    <property type="entry name" value="OS08G0131300 PROTEIN"/>
    <property type="match status" value="1"/>
</dbReference>
<feature type="transmembrane region" description="Helical" evidence="7">
    <location>
        <begin position="28"/>
        <end position="48"/>
    </location>
</feature>
<organism evidence="9 10">
    <name type="scientific">Thalictrum thalictroides</name>
    <name type="common">Rue-anemone</name>
    <name type="synonym">Anemone thalictroides</name>
    <dbReference type="NCBI Taxonomy" id="46969"/>
    <lineage>
        <taxon>Eukaryota</taxon>
        <taxon>Viridiplantae</taxon>
        <taxon>Streptophyta</taxon>
        <taxon>Embryophyta</taxon>
        <taxon>Tracheophyta</taxon>
        <taxon>Spermatophyta</taxon>
        <taxon>Magnoliopsida</taxon>
        <taxon>Ranunculales</taxon>
        <taxon>Ranunculaceae</taxon>
        <taxon>Thalictroideae</taxon>
        <taxon>Thalictrum</taxon>
    </lineage>
</organism>
<proteinExistence type="inferred from homology"/>
<feature type="transmembrane region" description="Helical" evidence="7">
    <location>
        <begin position="54"/>
        <end position="76"/>
    </location>
</feature>
<protein>
    <submittedName>
        <fullName evidence="9">Glycerol-3-phosphate acyltransferase</fullName>
    </submittedName>
</protein>
<dbReference type="SUPFAM" id="SSF69593">
    <property type="entry name" value="Glycerol-3-phosphate (1)-acyltransferase"/>
    <property type="match status" value="1"/>
</dbReference>
<dbReference type="InterPro" id="IPR002123">
    <property type="entry name" value="Plipid/glycerol_acylTrfase"/>
</dbReference>
<evidence type="ECO:0000256" key="1">
    <source>
        <dbReference type="ARBA" id="ARBA00004141"/>
    </source>
</evidence>
<evidence type="ECO:0000256" key="3">
    <source>
        <dbReference type="ARBA" id="ARBA00022679"/>
    </source>
</evidence>
<gene>
    <name evidence="9" type="ORF">FRX31_031993</name>
</gene>
<evidence type="ECO:0000256" key="2">
    <source>
        <dbReference type="ARBA" id="ARBA00007937"/>
    </source>
</evidence>
<feature type="transmembrane region" description="Helical" evidence="7">
    <location>
        <begin position="224"/>
        <end position="247"/>
    </location>
</feature>
<keyword evidence="3 9" id="KW-0808">Transferase</keyword>
<keyword evidence="9" id="KW-0012">Acyltransferase</keyword>
<name>A0A7J6V0F5_THATH</name>
<evidence type="ECO:0000256" key="7">
    <source>
        <dbReference type="SAM" id="Phobius"/>
    </source>
</evidence>
<dbReference type="GO" id="GO:0010143">
    <property type="term" value="P:cutin biosynthetic process"/>
    <property type="evidence" value="ECO:0007669"/>
    <property type="project" value="TreeGrafter"/>
</dbReference>
<dbReference type="PANTHER" id="PTHR15486">
    <property type="entry name" value="ANCIENT UBIQUITOUS PROTEIN"/>
    <property type="match status" value="1"/>
</dbReference>
<dbReference type="GO" id="GO:0090447">
    <property type="term" value="F:glycerol-3-phosphate 2-O-acyltransferase activity"/>
    <property type="evidence" value="ECO:0007669"/>
    <property type="project" value="TreeGrafter"/>
</dbReference>
<feature type="domain" description="Phospholipid/glycerol acyltransferase" evidence="8">
    <location>
        <begin position="303"/>
        <end position="404"/>
    </location>
</feature>
<dbReference type="Proteomes" id="UP000554482">
    <property type="component" value="Unassembled WGS sequence"/>
</dbReference>
<dbReference type="GO" id="GO:0016791">
    <property type="term" value="F:phosphatase activity"/>
    <property type="evidence" value="ECO:0007669"/>
    <property type="project" value="TreeGrafter"/>
</dbReference>
<dbReference type="AlphaFoldDB" id="A0A7J6V0F5"/>
<comment type="similarity">
    <text evidence="2">Belongs to the GPAT/DAPAT family.</text>
</comment>
<dbReference type="CDD" id="cd06551">
    <property type="entry name" value="LPLAT"/>
    <property type="match status" value="1"/>
</dbReference>
<dbReference type="Pfam" id="PF01553">
    <property type="entry name" value="Acyltransferase"/>
    <property type="match status" value="1"/>
</dbReference>